<name>A0A7Z2NYA1_9SPHN</name>
<evidence type="ECO:0000256" key="3">
    <source>
        <dbReference type="SAM" id="SignalP"/>
    </source>
</evidence>
<keyword evidence="7" id="KW-1185">Reference proteome</keyword>
<dbReference type="InterPro" id="IPR002469">
    <property type="entry name" value="Peptidase_S9B_N"/>
</dbReference>
<dbReference type="AlphaFoldDB" id="A0A7Z2NYA1"/>
<dbReference type="Pfam" id="PF07676">
    <property type="entry name" value="PD40"/>
    <property type="match status" value="1"/>
</dbReference>
<accession>A0A7Z2NYA1</accession>
<dbReference type="InterPro" id="IPR002471">
    <property type="entry name" value="Pept_S9_AS"/>
</dbReference>
<dbReference type="RefSeq" id="WP_160593658.1">
    <property type="nucleotide sequence ID" value="NZ_CP047895.1"/>
</dbReference>
<dbReference type="GO" id="GO:0008239">
    <property type="term" value="F:dipeptidyl-peptidase activity"/>
    <property type="evidence" value="ECO:0007669"/>
    <property type="project" value="TreeGrafter"/>
</dbReference>
<dbReference type="SUPFAM" id="SSF82171">
    <property type="entry name" value="DPP6 N-terminal domain-like"/>
    <property type="match status" value="2"/>
</dbReference>
<evidence type="ECO:0000256" key="2">
    <source>
        <dbReference type="ARBA" id="ARBA00022801"/>
    </source>
</evidence>
<dbReference type="Pfam" id="PF00930">
    <property type="entry name" value="DPPIV_N"/>
    <property type="match status" value="1"/>
</dbReference>
<dbReference type="SUPFAM" id="SSF53474">
    <property type="entry name" value="alpha/beta-Hydrolases"/>
    <property type="match status" value="1"/>
</dbReference>
<dbReference type="InterPro" id="IPR050278">
    <property type="entry name" value="Serine_Prot_S9B/DPPIV"/>
</dbReference>
<dbReference type="PANTHER" id="PTHR11731">
    <property type="entry name" value="PROTEASE FAMILY S9B,C DIPEPTIDYL-PEPTIDASE IV-RELATED"/>
    <property type="match status" value="1"/>
</dbReference>
<keyword evidence="2" id="KW-0378">Hydrolase</keyword>
<feature type="chain" id="PRO_5031517809" evidence="3">
    <location>
        <begin position="39"/>
        <end position="785"/>
    </location>
</feature>
<organism evidence="6 7">
    <name type="scientific">Sphingomonas changnyeongensis</name>
    <dbReference type="NCBI Taxonomy" id="2698679"/>
    <lineage>
        <taxon>Bacteria</taxon>
        <taxon>Pseudomonadati</taxon>
        <taxon>Pseudomonadota</taxon>
        <taxon>Alphaproteobacteria</taxon>
        <taxon>Sphingomonadales</taxon>
        <taxon>Sphingomonadaceae</taxon>
        <taxon>Sphingomonas</taxon>
    </lineage>
</organism>
<dbReference type="PANTHER" id="PTHR11731:SF193">
    <property type="entry name" value="DIPEPTIDYL PEPTIDASE 9"/>
    <property type="match status" value="1"/>
</dbReference>
<dbReference type="Pfam" id="PF00326">
    <property type="entry name" value="Peptidase_S9"/>
    <property type="match status" value="1"/>
</dbReference>
<evidence type="ECO:0000259" key="4">
    <source>
        <dbReference type="Pfam" id="PF00326"/>
    </source>
</evidence>
<feature type="signal peptide" evidence="3">
    <location>
        <begin position="1"/>
        <end position="38"/>
    </location>
</feature>
<dbReference type="KEGG" id="schy:GVO57_13480"/>
<dbReference type="GO" id="GO:0006508">
    <property type="term" value="P:proteolysis"/>
    <property type="evidence" value="ECO:0007669"/>
    <property type="project" value="UniProtKB-KW"/>
</dbReference>
<evidence type="ECO:0000256" key="1">
    <source>
        <dbReference type="ARBA" id="ARBA00022670"/>
    </source>
</evidence>
<feature type="domain" description="Dipeptidylpeptidase IV N-terminal" evidence="5">
    <location>
        <begin position="185"/>
        <end position="485"/>
    </location>
</feature>
<protein>
    <submittedName>
        <fullName evidence="6">Prolyl oligopeptidase family serine peptidase</fullName>
    </submittedName>
</protein>
<evidence type="ECO:0000313" key="6">
    <source>
        <dbReference type="EMBL" id="QHL91622.1"/>
    </source>
</evidence>
<dbReference type="InterPro" id="IPR001375">
    <property type="entry name" value="Peptidase_S9_cat"/>
</dbReference>
<dbReference type="Gene3D" id="3.40.50.1820">
    <property type="entry name" value="alpha/beta hydrolase"/>
    <property type="match status" value="1"/>
</dbReference>
<proteinExistence type="predicted"/>
<sequence>MHTHRLDRAFGPFGKRLRHWPHVLAAGALGLAAAPAFAFAPAPAPAGDAQATAPKAAAAPSVQRLATLPMLTGTTPSAPRWSPDEKKIAFLWNDGGWPFRDVWVADAAGGAPRRLTRLEGDSPAKSVAFGTQRPTGTSLDALAREMDQRERGGVGDLVWAPDGKSIYFAFGGAIHRVGVTGGEVKAITSAGAGKSALRLSPDGRWLSYVEVGDLWLLNLATGETRQATRIGAPGIGTVAIGAMVGPDAAITAYEWSPASDRIAFVHTDRRQVRVVPFPSYLQGDEPILHKVRRSYPGDTLETRRVGVLTLGAQDPAFVSLPDADKRSILDCEWSPRGDRLLIQSDSDDAEHRWIHVADARDLSVREIHHDQRPRRIYSMFEAEWSADGREIFMISDADRYYRIAAIPADGGKLRPVTPDSFDVAGNIKTMRGSGDLLFLAAAPTPYERQLYRIPAKGGTPVRVTSSAGTHEPSYSPSGANIALVSGSDQSPPELFVTSARGGGERRLTRSPIKGFDDFKWAGARYVSFPSRAGDFQVHARIIAPPDLDPSKSYPVIIGNIYSNTARNNWLTARPIGLLQQHQVLAKDYIVVQVDLRGSLGYGVSFREAFQGDWAGGDLDDLLGAVDYLTSLPYVDPKRIGIWGNSYGGLMTLAALFKHPGVFAAGVAGAPAVDPPRFLGSDQHLSRYPKDRPEVFTEQSLLKYGENLRDPLLFLHSFHDDIVPLLTTLQMSEKLMHLGKKFEMAIPSNTGHWWAGREHYAAYTLGYLQDFLDEHVGPGAREKDAR</sequence>
<gene>
    <name evidence="6" type="ORF">GVO57_13480</name>
</gene>
<dbReference type="InterPro" id="IPR011659">
    <property type="entry name" value="WD40"/>
</dbReference>
<dbReference type="Gene3D" id="2.140.10.30">
    <property type="entry name" value="Dipeptidylpeptidase IV, N-terminal domain"/>
    <property type="match status" value="1"/>
</dbReference>
<keyword evidence="3" id="KW-0732">Signal</keyword>
<dbReference type="GO" id="GO:0004252">
    <property type="term" value="F:serine-type endopeptidase activity"/>
    <property type="evidence" value="ECO:0007669"/>
    <property type="project" value="InterPro"/>
</dbReference>
<feature type="domain" description="Peptidase S9 prolyl oligopeptidase catalytic" evidence="4">
    <location>
        <begin position="581"/>
        <end position="776"/>
    </location>
</feature>
<reference evidence="6 7" key="1">
    <citation type="submission" date="2020-01" db="EMBL/GenBank/DDBJ databases">
        <title>Sphingomonas sp. C33 whole genome sequece.</title>
        <authorList>
            <person name="Park C."/>
        </authorList>
    </citation>
    <scope>NUCLEOTIDE SEQUENCE [LARGE SCALE GENOMIC DNA]</scope>
    <source>
        <strain evidence="6 7">C33</strain>
    </source>
</reference>
<evidence type="ECO:0000259" key="5">
    <source>
        <dbReference type="Pfam" id="PF00930"/>
    </source>
</evidence>
<dbReference type="EMBL" id="CP047895">
    <property type="protein sequence ID" value="QHL91622.1"/>
    <property type="molecule type" value="Genomic_DNA"/>
</dbReference>
<dbReference type="PROSITE" id="PS00708">
    <property type="entry name" value="PRO_ENDOPEP_SER"/>
    <property type="match status" value="1"/>
</dbReference>
<evidence type="ECO:0000313" key="7">
    <source>
        <dbReference type="Proteomes" id="UP000464468"/>
    </source>
</evidence>
<dbReference type="InterPro" id="IPR029058">
    <property type="entry name" value="AB_hydrolase_fold"/>
</dbReference>
<keyword evidence="1" id="KW-0645">Protease</keyword>
<dbReference type="Proteomes" id="UP000464468">
    <property type="component" value="Chromosome"/>
</dbReference>